<dbReference type="AlphaFoldDB" id="A0A6V8L482"/>
<dbReference type="InterPro" id="IPR036291">
    <property type="entry name" value="NAD(P)-bd_dom_sf"/>
</dbReference>
<dbReference type="PANTHER" id="PTHR43245:SF55">
    <property type="entry name" value="NAD(P)-BINDING DOMAIN-CONTAINING PROTEIN"/>
    <property type="match status" value="1"/>
</dbReference>
<dbReference type="Gene3D" id="3.40.50.720">
    <property type="entry name" value="NAD(P)-binding Rossmann-like Domain"/>
    <property type="match status" value="1"/>
</dbReference>
<name>A0A6V8L482_9ACTN</name>
<dbReference type="Pfam" id="PF01370">
    <property type="entry name" value="Epimerase"/>
    <property type="match status" value="1"/>
</dbReference>
<organism evidence="2 3">
    <name type="scientific">Phytohabitans rumicis</name>
    <dbReference type="NCBI Taxonomy" id="1076125"/>
    <lineage>
        <taxon>Bacteria</taxon>
        <taxon>Bacillati</taxon>
        <taxon>Actinomycetota</taxon>
        <taxon>Actinomycetes</taxon>
        <taxon>Micromonosporales</taxon>
        <taxon>Micromonosporaceae</taxon>
    </lineage>
</organism>
<sequence>MSRLLVTGAAGRIGALLRPQLVRPDRELRLLDLAPQRPAGPGEIVIQADITDPGAMARACDGADAVLHLAAYPGEQTWAELQRVNVDGTRTLLEAARGAGVPRVILASSMHAAGFHPRTDGPLPAAVPARPDTYYGWSKAAAEALGTLYADRFGMTVFAVRIGACFPTPLYTDLLHCWLAPDDCVRLVEACLAADTAGFRLLWGISRNTRRWWSLSEGEEIGYHPQLDSEEYAQRLGPAPERQSSGGDRLGGYFCFLPLGEPY</sequence>
<dbReference type="SUPFAM" id="SSF51735">
    <property type="entry name" value="NAD(P)-binding Rossmann-fold domains"/>
    <property type="match status" value="1"/>
</dbReference>
<dbReference type="InterPro" id="IPR050177">
    <property type="entry name" value="Lipid_A_modif_metabolic_enz"/>
</dbReference>
<evidence type="ECO:0000259" key="1">
    <source>
        <dbReference type="Pfam" id="PF01370"/>
    </source>
</evidence>
<protein>
    <submittedName>
        <fullName evidence="2">NAD-dependent dehydratase</fullName>
    </submittedName>
</protein>
<dbReference type="RefSeq" id="WP_173079016.1">
    <property type="nucleotide sequence ID" value="NZ_BAABJB010000023.1"/>
</dbReference>
<dbReference type="EMBL" id="BLPG01000001">
    <property type="protein sequence ID" value="GFJ92062.1"/>
    <property type="molecule type" value="Genomic_DNA"/>
</dbReference>
<keyword evidence="3" id="KW-1185">Reference proteome</keyword>
<dbReference type="PANTHER" id="PTHR43245">
    <property type="entry name" value="BIFUNCTIONAL POLYMYXIN RESISTANCE PROTEIN ARNA"/>
    <property type="match status" value="1"/>
</dbReference>
<gene>
    <name evidence="2" type="ORF">Prum_057040</name>
</gene>
<evidence type="ECO:0000313" key="2">
    <source>
        <dbReference type="EMBL" id="GFJ92062.1"/>
    </source>
</evidence>
<dbReference type="Proteomes" id="UP000482960">
    <property type="component" value="Unassembled WGS sequence"/>
</dbReference>
<feature type="domain" description="NAD-dependent epimerase/dehydratase" evidence="1">
    <location>
        <begin position="5"/>
        <end position="162"/>
    </location>
</feature>
<dbReference type="InterPro" id="IPR001509">
    <property type="entry name" value="Epimerase_deHydtase"/>
</dbReference>
<reference evidence="2 3" key="2">
    <citation type="submission" date="2020-03" db="EMBL/GenBank/DDBJ databases">
        <authorList>
            <person name="Ichikawa N."/>
            <person name="Kimura A."/>
            <person name="Kitahashi Y."/>
            <person name="Uohara A."/>
        </authorList>
    </citation>
    <scope>NUCLEOTIDE SEQUENCE [LARGE SCALE GENOMIC DNA]</scope>
    <source>
        <strain evidence="2 3">NBRC 108638</strain>
    </source>
</reference>
<reference evidence="2 3" key="1">
    <citation type="submission" date="2020-03" db="EMBL/GenBank/DDBJ databases">
        <title>Whole genome shotgun sequence of Phytohabitans rumicis NBRC 108638.</title>
        <authorList>
            <person name="Komaki H."/>
            <person name="Tamura T."/>
        </authorList>
    </citation>
    <scope>NUCLEOTIDE SEQUENCE [LARGE SCALE GENOMIC DNA]</scope>
    <source>
        <strain evidence="2 3">NBRC 108638</strain>
    </source>
</reference>
<accession>A0A6V8L482</accession>
<proteinExistence type="predicted"/>
<comment type="caution">
    <text evidence="2">The sequence shown here is derived from an EMBL/GenBank/DDBJ whole genome shotgun (WGS) entry which is preliminary data.</text>
</comment>
<evidence type="ECO:0000313" key="3">
    <source>
        <dbReference type="Proteomes" id="UP000482960"/>
    </source>
</evidence>